<gene>
    <name evidence="2" type="ORF">J2S70_000787</name>
</gene>
<evidence type="ECO:0000259" key="1">
    <source>
        <dbReference type="Pfam" id="PF24723"/>
    </source>
</evidence>
<sequence>MTVKSNQFISDEALREGNQIWDVTEVDEDGNEIIGLHLVTFDKENVLNLFSDYPHNFTAEQVEIFKQERPFWAEFFANRTA</sequence>
<evidence type="ECO:0000313" key="2">
    <source>
        <dbReference type="EMBL" id="MDP9806205.1"/>
    </source>
</evidence>
<feature type="domain" description="DUF7675" evidence="1">
    <location>
        <begin position="15"/>
        <end position="79"/>
    </location>
</feature>
<dbReference type="InterPro" id="IPR056092">
    <property type="entry name" value="DUF7675"/>
</dbReference>
<keyword evidence="3" id="KW-1185">Reference proteome</keyword>
<dbReference type="Pfam" id="PF24723">
    <property type="entry name" value="DUF7675"/>
    <property type="match status" value="1"/>
</dbReference>
<accession>A0ABT9NG98</accession>
<dbReference type="Proteomes" id="UP001243212">
    <property type="component" value="Unassembled WGS sequence"/>
</dbReference>
<proteinExistence type="predicted"/>
<name>A0ABT9NG98_9ACTO</name>
<protein>
    <recommendedName>
        <fullName evidence="1">DUF7675 domain-containing protein</fullName>
    </recommendedName>
</protein>
<reference evidence="2 3" key="1">
    <citation type="submission" date="2023-07" db="EMBL/GenBank/DDBJ databases">
        <title>Sequencing the genomes of 1000 actinobacteria strains.</title>
        <authorList>
            <person name="Klenk H.-P."/>
        </authorList>
    </citation>
    <scope>NUCLEOTIDE SEQUENCE [LARGE SCALE GENOMIC DNA]</scope>
    <source>
        <strain evidence="2 3">DSM 17163</strain>
    </source>
</reference>
<evidence type="ECO:0000313" key="3">
    <source>
        <dbReference type="Proteomes" id="UP001243212"/>
    </source>
</evidence>
<dbReference type="EMBL" id="JAUSQX010000001">
    <property type="protein sequence ID" value="MDP9806205.1"/>
    <property type="molecule type" value="Genomic_DNA"/>
</dbReference>
<dbReference type="RefSeq" id="WP_307682438.1">
    <property type="nucleotide sequence ID" value="NZ_JAUSQX010000001.1"/>
</dbReference>
<comment type="caution">
    <text evidence="2">The sequence shown here is derived from an EMBL/GenBank/DDBJ whole genome shotgun (WGS) entry which is preliminary data.</text>
</comment>
<organism evidence="2 3">
    <name type="scientific">Trueperella bonasi</name>
    <dbReference type="NCBI Taxonomy" id="312286"/>
    <lineage>
        <taxon>Bacteria</taxon>
        <taxon>Bacillati</taxon>
        <taxon>Actinomycetota</taxon>
        <taxon>Actinomycetes</taxon>
        <taxon>Actinomycetales</taxon>
        <taxon>Actinomycetaceae</taxon>
        <taxon>Trueperella</taxon>
    </lineage>
</organism>